<sequence length="106" mass="12819">MTNNKQVQIIIRATEEEKKQITELAKEKDLSVNQFIKNQIFSNQKLEQDNNINNENNDINNNIITILQEELKIKNQQIDNLHKIIYNKDTKLLEYDSKKSWWQFWK</sequence>
<reference evidence="1 2" key="1">
    <citation type="submission" date="2019-11" db="EMBL/GenBank/DDBJ databases">
        <title>Streptococcus uberis isolated from clinical mastitis cases on a southeastern Queensland dairy.</title>
        <authorList>
            <person name="Workentine M.L."/>
            <person name="Price R."/>
            <person name="Olchowy T."/>
        </authorList>
    </citation>
    <scope>NUCLEOTIDE SEQUENCE [LARGE SCALE GENOMIC DNA]</scope>
    <source>
        <strain evidence="1 2">OLC4459-A17</strain>
    </source>
</reference>
<organism evidence="1 2">
    <name type="scientific">Streptococcus uberis</name>
    <dbReference type="NCBI Taxonomy" id="1349"/>
    <lineage>
        <taxon>Bacteria</taxon>
        <taxon>Bacillati</taxon>
        <taxon>Bacillota</taxon>
        <taxon>Bacilli</taxon>
        <taxon>Lactobacillales</taxon>
        <taxon>Streptococcaceae</taxon>
        <taxon>Streptococcus</taxon>
    </lineage>
</organism>
<evidence type="ECO:0000313" key="1">
    <source>
        <dbReference type="EMBL" id="MTD01117.1"/>
    </source>
</evidence>
<proteinExistence type="predicted"/>
<name>A0A6L6G7K8_STRUB</name>
<dbReference type="AlphaFoldDB" id="A0A6L6G7K8"/>
<evidence type="ECO:0000313" key="2">
    <source>
        <dbReference type="Proteomes" id="UP000483839"/>
    </source>
</evidence>
<protein>
    <submittedName>
        <fullName evidence="1">Uncharacterized protein</fullName>
    </submittedName>
</protein>
<comment type="caution">
    <text evidence="1">The sequence shown here is derived from an EMBL/GenBank/DDBJ whole genome shotgun (WGS) entry which is preliminary data.</text>
</comment>
<dbReference type="Proteomes" id="UP000483839">
    <property type="component" value="Unassembled WGS sequence"/>
</dbReference>
<gene>
    <name evidence="1" type="ORF">GKS16_02310</name>
</gene>
<dbReference type="RefSeq" id="WP_154617153.1">
    <property type="nucleotide sequence ID" value="NZ_WLXE01000035.1"/>
</dbReference>
<dbReference type="EMBL" id="WLXI01000015">
    <property type="protein sequence ID" value="MTD01117.1"/>
    <property type="molecule type" value="Genomic_DNA"/>
</dbReference>
<accession>A0A6L6G7K8</accession>